<protein>
    <submittedName>
        <fullName evidence="2">XRE family transcriptional regulator</fullName>
    </submittedName>
</protein>
<dbReference type="KEGG" id="scya:EJ357_22665"/>
<sequence>MPRIFSGPALRTARRDAGLSVHDVATRVGRSCWQVYRYEQGRTPVPVDVADALAEAVDVPLDRLLWRDELAEAAA</sequence>
<evidence type="ECO:0000313" key="2">
    <source>
        <dbReference type="EMBL" id="AZQ35936.1"/>
    </source>
</evidence>
<dbReference type="SUPFAM" id="SSF47413">
    <property type="entry name" value="lambda repressor-like DNA-binding domains"/>
    <property type="match status" value="1"/>
</dbReference>
<dbReference type="RefSeq" id="WP_126393403.1">
    <property type="nucleotide sequence ID" value="NZ_CP034539.1"/>
</dbReference>
<gene>
    <name evidence="2" type="ORF">EJ357_22665</name>
</gene>
<dbReference type="Gene3D" id="1.10.260.40">
    <property type="entry name" value="lambda repressor-like DNA-binding domains"/>
    <property type="match status" value="1"/>
</dbReference>
<dbReference type="InterPro" id="IPR001387">
    <property type="entry name" value="Cro/C1-type_HTH"/>
</dbReference>
<dbReference type="PROSITE" id="PS50943">
    <property type="entry name" value="HTH_CROC1"/>
    <property type="match status" value="1"/>
</dbReference>
<dbReference type="SMART" id="SM00530">
    <property type="entry name" value="HTH_XRE"/>
    <property type="match status" value="1"/>
</dbReference>
<dbReference type="AlphaFoldDB" id="A0A3Q9ETP5"/>
<reference evidence="2 3" key="1">
    <citation type="journal article" date="2019" name="Int. J. Syst. Evol. Microbiol.">
        <title>Streptomyces cyaneochromogenes sp. nov., a blue pigment-producing actinomycete from manganese-contaminated soil.</title>
        <authorList>
            <person name="Tang X."/>
            <person name="Zhao J."/>
            <person name="Li K."/>
            <person name="Chen Z."/>
            <person name="Sun Y."/>
            <person name="Gao J."/>
        </authorList>
    </citation>
    <scope>NUCLEOTIDE SEQUENCE [LARGE SCALE GENOMIC DNA]</scope>
    <source>
        <strain evidence="2 3">MK-45</strain>
    </source>
</reference>
<dbReference type="Pfam" id="PF13560">
    <property type="entry name" value="HTH_31"/>
    <property type="match status" value="1"/>
</dbReference>
<dbReference type="GO" id="GO:0003677">
    <property type="term" value="F:DNA binding"/>
    <property type="evidence" value="ECO:0007669"/>
    <property type="project" value="InterPro"/>
</dbReference>
<dbReference type="Proteomes" id="UP000280298">
    <property type="component" value="Chromosome"/>
</dbReference>
<organism evidence="2 3">
    <name type="scientific">Streptomyces cyaneochromogenes</name>
    <dbReference type="NCBI Taxonomy" id="2496836"/>
    <lineage>
        <taxon>Bacteria</taxon>
        <taxon>Bacillati</taxon>
        <taxon>Actinomycetota</taxon>
        <taxon>Actinomycetes</taxon>
        <taxon>Kitasatosporales</taxon>
        <taxon>Streptomycetaceae</taxon>
        <taxon>Streptomyces</taxon>
    </lineage>
</organism>
<evidence type="ECO:0000259" key="1">
    <source>
        <dbReference type="PROSITE" id="PS50943"/>
    </source>
</evidence>
<dbReference type="CDD" id="cd00093">
    <property type="entry name" value="HTH_XRE"/>
    <property type="match status" value="1"/>
</dbReference>
<dbReference type="OrthoDB" id="4323252at2"/>
<dbReference type="InterPro" id="IPR010982">
    <property type="entry name" value="Lambda_DNA-bd_dom_sf"/>
</dbReference>
<proteinExistence type="predicted"/>
<feature type="domain" description="HTH cro/C1-type" evidence="1">
    <location>
        <begin position="10"/>
        <end position="64"/>
    </location>
</feature>
<dbReference type="EMBL" id="CP034539">
    <property type="protein sequence ID" value="AZQ35936.1"/>
    <property type="molecule type" value="Genomic_DNA"/>
</dbReference>
<evidence type="ECO:0000313" key="3">
    <source>
        <dbReference type="Proteomes" id="UP000280298"/>
    </source>
</evidence>
<keyword evidence="3" id="KW-1185">Reference proteome</keyword>
<accession>A0A3Q9ETP5</accession>
<name>A0A3Q9ETP5_9ACTN</name>